<sequence length="202" mass="22550">MAALTPMTELAAVNLILKNMGETKVNSLTGVLPLEASQAFDTLIEVSNEVQTPGWFFNREYRILYPDHQGNIYVPANTLHIETIQEHRHIRVTSRDKKVYNQTPFQNTFTFTGPLKVMLILGLAFEYLPASARSYIALRAARVMQVRELGDAQNLQEDTGDETRALAQLHAEQLAAEPLSLKSASNVYDVASGLPPLHMRIS</sequence>
<comment type="caution">
    <text evidence="1">The sequence shown here is derived from an EMBL/GenBank/DDBJ whole genome shotgun (WGS) entry which is preliminary data.</text>
</comment>
<evidence type="ECO:0000313" key="2">
    <source>
        <dbReference type="Proteomes" id="UP001138921"/>
    </source>
</evidence>
<dbReference type="RefSeq" id="WP_214385628.1">
    <property type="nucleotide sequence ID" value="NZ_JAFLWW010000001.1"/>
</dbReference>
<name>A0A9X1A6X4_9HYPH</name>
<reference evidence="1" key="2">
    <citation type="submission" date="2021-03" db="EMBL/GenBank/DDBJ databases">
        <authorList>
            <person name="Artuso I."/>
            <person name="Turrini P."/>
            <person name="Pirolo M."/>
            <person name="Lugli G.A."/>
            <person name="Ventura M."/>
            <person name="Visca P."/>
        </authorList>
    </citation>
    <scope>NUCLEOTIDE SEQUENCE</scope>
    <source>
        <strain evidence="1">LMG 26462</strain>
    </source>
</reference>
<gene>
    <name evidence="1" type="ORF">J1C56_02340</name>
</gene>
<evidence type="ECO:0000313" key="1">
    <source>
        <dbReference type="EMBL" id="MBT1154424.1"/>
    </source>
</evidence>
<proteinExistence type="predicted"/>
<accession>A0A9X1A6X4</accession>
<dbReference type="Proteomes" id="UP001138921">
    <property type="component" value="Unassembled WGS sequence"/>
</dbReference>
<evidence type="ECO:0008006" key="3">
    <source>
        <dbReference type="Google" id="ProtNLM"/>
    </source>
</evidence>
<dbReference type="EMBL" id="JAFLWW010000001">
    <property type="protein sequence ID" value="MBT1154424.1"/>
    <property type="molecule type" value="Genomic_DNA"/>
</dbReference>
<keyword evidence="2" id="KW-1185">Reference proteome</keyword>
<dbReference type="Pfam" id="PF17212">
    <property type="entry name" value="Tube"/>
    <property type="match status" value="1"/>
</dbReference>
<protein>
    <recommendedName>
        <fullName evidence="3">Tail tubular protein A</fullName>
    </recommendedName>
</protein>
<reference evidence="1" key="1">
    <citation type="journal article" date="2021" name="Microorganisms">
        <title>Phylogenomic Reconstruction and Metabolic Potential of the Genus Aminobacter.</title>
        <authorList>
            <person name="Artuso I."/>
            <person name="Turrini P."/>
            <person name="Pirolo M."/>
            <person name="Lugli G.A."/>
            <person name="Ventura M."/>
            <person name="Visca P."/>
        </authorList>
    </citation>
    <scope>NUCLEOTIDE SEQUENCE</scope>
    <source>
        <strain evidence="1">LMG 26462</strain>
    </source>
</reference>
<dbReference type="InterPro" id="IPR033767">
    <property type="entry name" value="Tail_Gp11"/>
</dbReference>
<dbReference type="AlphaFoldDB" id="A0A9X1A6X4"/>
<organism evidence="1 2">
    <name type="scientific">Aminobacter anthyllidis</name>
    <dbReference type="NCBI Taxonomy" id="1035067"/>
    <lineage>
        <taxon>Bacteria</taxon>
        <taxon>Pseudomonadati</taxon>
        <taxon>Pseudomonadota</taxon>
        <taxon>Alphaproteobacteria</taxon>
        <taxon>Hyphomicrobiales</taxon>
        <taxon>Phyllobacteriaceae</taxon>
        <taxon>Aminobacter</taxon>
    </lineage>
</organism>